<feature type="transmembrane region" description="Helical" evidence="1">
    <location>
        <begin position="100"/>
        <end position="119"/>
    </location>
</feature>
<dbReference type="RefSeq" id="WP_062619251.1">
    <property type="nucleotide sequence ID" value="NZ_JRWG01000001.1"/>
</dbReference>
<feature type="transmembrane region" description="Helical" evidence="1">
    <location>
        <begin position="172"/>
        <end position="195"/>
    </location>
</feature>
<dbReference type="AlphaFoldDB" id="A0A137RLY4"/>
<sequence length="403" mass="46986">MDLRKHIATALLYFLLVALMGVLLRFFFVTPISLNYKYILHAHSHTALLGWIYLGLTTLIYKIFLSEAKKPKLYKRIFLFTNLCIVGMLVTFPIQGYALYSIIFSTLFLFASYWFAWFAMKYIPHYFKQRFSWKLIKTALWYLVISSIGPWAIGGVMATLGPESIWYKSSIYFYLHFQYNGWFLIALLSVLFYVFEEKGIHFNSEKLKSFFLLLNFGVILTVFLSFLWFVPPTVIYILGLAGAVAQLLAFFELYSLLKNHFSVLRTEFGPACFFLLKFAGALLALKILMQVFSAFPYIANLAFRLKDFVIGYLHMVFLGIVIMAMLAFLEYFKLIKLSKSFLWIFFFAFISTELLIFYKAFALWLGLPFFAEYYWLLAILSFAFPLAVGILFFRNIKSSYLSA</sequence>
<evidence type="ECO:0008006" key="4">
    <source>
        <dbReference type="Google" id="ProtNLM"/>
    </source>
</evidence>
<keyword evidence="1" id="KW-1133">Transmembrane helix</keyword>
<feature type="transmembrane region" description="Helical" evidence="1">
    <location>
        <begin position="268"/>
        <end position="289"/>
    </location>
</feature>
<name>A0A137RLY4_9FLAO</name>
<gene>
    <name evidence="2" type="ORF">LS48_01505</name>
</gene>
<feature type="transmembrane region" description="Helical" evidence="1">
    <location>
        <begin position="140"/>
        <end position="160"/>
    </location>
</feature>
<feature type="transmembrane region" description="Helical" evidence="1">
    <location>
        <begin position="48"/>
        <end position="65"/>
    </location>
</feature>
<feature type="transmembrane region" description="Helical" evidence="1">
    <location>
        <begin position="207"/>
        <end position="229"/>
    </location>
</feature>
<feature type="transmembrane region" description="Helical" evidence="1">
    <location>
        <begin position="309"/>
        <end position="329"/>
    </location>
</feature>
<keyword evidence="3" id="KW-1185">Reference proteome</keyword>
<evidence type="ECO:0000313" key="2">
    <source>
        <dbReference type="EMBL" id="KXO01171.1"/>
    </source>
</evidence>
<proteinExistence type="predicted"/>
<evidence type="ECO:0000313" key="3">
    <source>
        <dbReference type="Proteomes" id="UP000070138"/>
    </source>
</evidence>
<comment type="caution">
    <text evidence="2">The sequence shown here is derived from an EMBL/GenBank/DDBJ whole genome shotgun (WGS) entry which is preliminary data.</text>
</comment>
<dbReference type="Proteomes" id="UP000070138">
    <property type="component" value="Unassembled WGS sequence"/>
</dbReference>
<feature type="transmembrane region" description="Helical" evidence="1">
    <location>
        <begin position="7"/>
        <end position="28"/>
    </location>
</feature>
<keyword evidence="1" id="KW-0812">Transmembrane</keyword>
<reference evidence="2 3" key="2">
    <citation type="journal article" date="2016" name="Int. J. Syst. Evol. Microbiol.">
        <title>Vitellibacter aquimaris sp. nov., a marine bacterium isolated from seawater.</title>
        <authorList>
            <person name="Thevarajoo S."/>
            <person name="Selvaratnam C."/>
            <person name="Goh K.M."/>
            <person name="Hong K.W."/>
            <person name="Chan X.Y."/>
            <person name="Chan K.G."/>
            <person name="Chong C.S."/>
        </authorList>
    </citation>
    <scope>NUCLEOTIDE SEQUENCE [LARGE SCALE GENOMIC DNA]</scope>
    <source>
        <strain evidence="2 3">D-24</strain>
    </source>
</reference>
<feature type="transmembrane region" description="Helical" evidence="1">
    <location>
        <begin position="341"/>
        <end position="367"/>
    </location>
</feature>
<dbReference type="OrthoDB" id="2827525at2"/>
<dbReference type="STRING" id="1548749.LS48_01505"/>
<feature type="transmembrane region" description="Helical" evidence="1">
    <location>
        <begin position="77"/>
        <end position="94"/>
    </location>
</feature>
<organism evidence="2 3">
    <name type="scientific">Aequorivita aquimaris</name>
    <dbReference type="NCBI Taxonomy" id="1548749"/>
    <lineage>
        <taxon>Bacteria</taxon>
        <taxon>Pseudomonadati</taxon>
        <taxon>Bacteroidota</taxon>
        <taxon>Flavobacteriia</taxon>
        <taxon>Flavobacteriales</taxon>
        <taxon>Flavobacteriaceae</taxon>
        <taxon>Aequorivita</taxon>
    </lineage>
</organism>
<feature type="transmembrane region" description="Helical" evidence="1">
    <location>
        <begin position="235"/>
        <end position="256"/>
    </location>
</feature>
<feature type="transmembrane region" description="Helical" evidence="1">
    <location>
        <begin position="373"/>
        <end position="393"/>
    </location>
</feature>
<accession>A0A137RLY4</accession>
<evidence type="ECO:0000256" key="1">
    <source>
        <dbReference type="SAM" id="Phobius"/>
    </source>
</evidence>
<dbReference type="EMBL" id="JRWG01000001">
    <property type="protein sequence ID" value="KXO01171.1"/>
    <property type="molecule type" value="Genomic_DNA"/>
</dbReference>
<reference evidence="3" key="1">
    <citation type="submission" date="2014-10" db="EMBL/GenBank/DDBJ databases">
        <title>Genome sequencing of Vitellibacter sp. D-24.</title>
        <authorList>
            <person name="Thevarajoo S."/>
            <person name="Selvaratnam C."/>
            <person name="Goh K.M."/>
            <person name="Chong C.S."/>
        </authorList>
    </citation>
    <scope>NUCLEOTIDE SEQUENCE [LARGE SCALE GENOMIC DNA]</scope>
    <source>
        <strain evidence="3">D-24</strain>
    </source>
</reference>
<dbReference type="PATRIC" id="fig|1548749.3.peg.320"/>
<keyword evidence="1" id="KW-0472">Membrane</keyword>
<protein>
    <recommendedName>
        <fullName evidence="4">Cytochrome C oxidase subunit I</fullName>
    </recommendedName>
</protein>